<sequence length="248" mass="26819">MARSEKVSANTPWTDDELRQSVEVYVLLLRLQLSGGDGRSESVAQALLRGPLALRNDAAIRYRMRNISAVVQEMDGPMLKGFSPAESVGKQVRPRIRAMLLNDPDFARLLAPTPNAGDDDRGDALKALAILRRQIEELEADLAWRRHNGPPEQEDVGIERADLQDAREAVASVEAELAKLEPDTEAVKAGISRILGLALKLTKWIGERTTKFVDAVLVAGAPVAVAKVTGLLPAIIDAVEAVGRAVGH</sequence>
<organism evidence="2 3">
    <name type="scientific">Albidovulum sediminis</name>
    <dbReference type="NCBI Taxonomy" id="3066345"/>
    <lineage>
        <taxon>Bacteria</taxon>
        <taxon>Pseudomonadati</taxon>
        <taxon>Pseudomonadota</taxon>
        <taxon>Alphaproteobacteria</taxon>
        <taxon>Rhodobacterales</taxon>
        <taxon>Paracoccaceae</taxon>
        <taxon>Albidovulum</taxon>
    </lineage>
</organism>
<name>A0ABT2NIJ4_9RHOB</name>
<protein>
    <submittedName>
        <fullName evidence="2">Uncharacterized protein</fullName>
    </submittedName>
</protein>
<accession>A0ABT2NIJ4</accession>
<comment type="caution">
    <text evidence="2">The sequence shown here is derived from an EMBL/GenBank/DDBJ whole genome shotgun (WGS) entry which is preliminary data.</text>
</comment>
<evidence type="ECO:0000313" key="3">
    <source>
        <dbReference type="Proteomes" id="UP001205601"/>
    </source>
</evidence>
<gene>
    <name evidence="2" type="ORF">N5I32_00125</name>
</gene>
<evidence type="ECO:0000256" key="1">
    <source>
        <dbReference type="SAM" id="Coils"/>
    </source>
</evidence>
<dbReference type="RefSeq" id="WP_261493367.1">
    <property type="nucleotide sequence ID" value="NZ_JAOCQF010000001.1"/>
</dbReference>
<proteinExistence type="predicted"/>
<reference evidence="3" key="1">
    <citation type="submission" date="2023-07" db="EMBL/GenBank/DDBJ databases">
        <title>Defluviimonas sediminis sp. nov., isolated from mangrove sediment.</title>
        <authorList>
            <person name="Liu L."/>
            <person name="Li J."/>
            <person name="Huang Y."/>
            <person name="Pan J."/>
            <person name="Li M."/>
        </authorList>
    </citation>
    <scope>NUCLEOTIDE SEQUENCE [LARGE SCALE GENOMIC DNA]</scope>
    <source>
        <strain evidence="3">FT324</strain>
    </source>
</reference>
<evidence type="ECO:0000313" key="2">
    <source>
        <dbReference type="EMBL" id="MCT8327913.1"/>
    </source>
</evidence>
<dbReference type="EMBL" id="JAOCQF010000001">
    <property type="protein sequence ID" value="MCT8327913.1"/>
    <property type="molecule type" value="Genomic_DNA"/>
</dbReference>
<dbReference type="Proteomes" id="UP001205601">
    <property type="component" value="Unassembled WGS sequence"/>
</dbReference>
<keyword evidence="1" id="KW-0175">Coiled coil</keyword>
<keyword evidence="3" id="KW-1185">Reference proteome</keyword>
<feature type="coiled-coil region" evidence="1">
    <location>
        <begin position="121"/>
        <end position="183"/>
    </location>
</feature>